<dbReference type="AlphaFoldDB" id="A0AAN7H488"/>
<keyword evidence="3" id="KW-1185">Reference proteome</keyword>
<dbReference type="EMBL" id="JAXIOK010000018">
    <property type="protein sequence ID" value="KAK4749397.1"/>
    <property type="molecule type" value="Genomic_DNA"/>
</dbReference>
<comment type="caution">
    <text evidence="2">The sequence shown here is derived from an EMBL/GenBank/DDBJ whole genome shotgun (WGS) entry which is preliminary data.</text>
</comment>
<accession>A0AAN7H488</accession>
<proteinExistence type="predicted"/>
<gene>
    <name evidence="2" type="ORF">SAY87_026846</name>
</gene>
<feature type="region of interest" description="Disordered" evidence="1">
    <location>
        <begin position="1"/>
        <end position="38"/>
    </location>
</feature>
<evidence type="ECO:0000313" key="3">
    <source>
        <dbReference type="Proteomes" id="UP001345219"/>
    </source>
</evidence>
<sequence length="216" mass="24000">MKKISLTPFHLSPPEDLRDSITSSSLVPDSQPRPPPDSFLIPISQPMLEDPITKLLQLTDDMGYNFSNNNIQQSSDPATCTDAIMNSRSHDRLLHFSEDLPDSKTLTVDDSGQHLAGSFPATSVSNKGNKATGRKRKKRKKPSRRAPTTVMAQVVNVPTIWRMAQLGWRISNTRTERGAGGWGYHGLAKMINHYSSLVRCIFGRANKHSCISHAQH</sequence>
<feature type="region of interest" description="Disordered" evidence="1">
    <location>
        <begin position="111"/>
        <end position="148"/>
    </location>
</feature>
<reference evidence="2 3" key="1">
    <citation type="journal article" date="2023" name="Hortic Res">
        <title>Pangenome of water caltrop reveals structural variations and asymmetric subgenome divergence after allopolyploidization.</title>
        <authorList>
            <person name="Zhang X."/>
            <person name="Chen Y."/>
            <person name="Wang L."/>
            <person name="Yuan Y."/>
            <person name="Fang M."/>
            <person name="Shi L."/>
            <person name="Lu R."/>
            <person name="Comes H.P."/>
            <person name="Ma Y."/>
            <person name="Chen Y."/>
            <person name="Huang G."/>
            <person name="Zhou Y."/>
            <person name="Zheng Z."/>
            <person name="Qiu Y."/>
        </authorList>
    </citation>
    <scope>NUCLEOTIDE SEQUENCE [LARGE SCALE GENOMIC DNA]</scope>
    <source>
        <tissue evidence="2">Roots</tissue>
    </source>
</reference>
<name>A0AAN7H488_9MYRT</name>
<organism evidence="2 3">
    <name type="scientific">Trapa incisa</name>
    <dbReference type="NCBI Taxonomy" id="236973"/>
    <lineage>
        <taxon>Eukaryota</taxon>
        <taxon>Viridiplantae</taxon>
        <taxon>Streptophyta</taxon>
        <taxon>Embryophyta</taxon>
        <taxon>Tracheophyta</taxon>
        <taxon>Spermatophyta</taxon>
        <taxon>Magnoliopsida</taxon>
        <taxon>eudicotyledons</taxon>
        <taxon>Gunneridae</taxon>
        <taxon>Pentapetalae</taxon>
        <taxon>rosids</taxon>
        <taxon>malvids</taxon>
        <taxon>Myrtales</taxon>
        <taxon>Lythraceae</taxon>
        <taxon>Trapa</taxon>
    </lineage>
</organism>
<feature type="compositionally biased region" description="Basic residues" evidence="1">
    <location>
        <begin position="132"/>
        <end position="144"/>
    </location>
</feature>
<evidence type="ECO:0000256" key="1">
    <source>
        <dbReference type="SAM" id="MobiDB-lite"/>
    </source>
</evidence>
<protein>
    <submittedName>
        <fullName evidence="2">Uncharacterized protein</fullName>
    </submittedName>
</protein>
<evidence type="ECO:0000313" key="2">
    <source>
        <dbReference type="EMBL" id="KAK4749397.1"/>
    </source>
</evidence>
<dbReference type="Proteomes" id="UP001345219">
    <property type="component" value="Chromosome 21"/>
</dbReference>